<dbReference type="PROSITE" id="PS00178">
    <property type="entry name" value="AA_TRNA_LIGASE_I"/>
    <property type="match status" value="1"/>
</dbReference>
<accession>A0ABR3P720</accession>
<evidence type="ECO:0000256" key="5">
    <source>
        <dbReference type="ARBA" id="ARBA00022917"/>
    </source>
</evidence>
<comment type="similarity">
    <text evidence="9">Belongs to the class-I aminoacyl-tRNA synthetase family.</text>
</comment>
<dbReference type="InterPro" id="IPR032005">
    <property type="entry name" value="TyrRSs_C"/>
</dbReference>
<dbReference type="PANTHER" id="PTHR11766">
    <property type="entry name" value="TYROSYL-TRNA SYNTHETASE"/>
    <property type="match status" value="1"/>
</dbReference>
<dbReference type="NCBIfam" id="TIGR00234">
    <property type="entry name" value="tyrS"/>
    <property type="match status" value="1"/>
</dbReference>
<proteinExistence type="inferred from homology"/>
<organism evidence="12 13">
    <name type="scientific">Neodothiora populina</name>
    <dbReference type="NCBI Taxonomy" id="2781224"/>
    <lineage>
        <taxon>Eukaryota</taxon>
        <taxon>Fungi</taxon>
        <taxon>Dikarya</taxon>
        <taxon>Ascomycota</taxon>
        <taxon>Pezizomycotina</taxon>
        <taxon>Dothideomycetes</taxon>
        <taxon>Dothideomycetidae</taxon>
        <taxon>Dothideales</taxon>
        <taxon>Dothioraceae</taxon>
        <taxon>Neodothiora</taxon>
    </lineage>
</organism>
<sequence>MTRPPLPRGADPSLLKSYICRRCILNNTRNARSRTFQTSARQRKAQNEADAEWQSRAQEVASGQRKSMLTVLEERGFIKDIAGSRSSLEKLLNNKRTAAYAGIDPTAPSLHLGHLLPVMILFWLHIHGYHAISLVGGATAKVGDPSGRLSTRTDMDTDTRITNLTAMRSQVGQLWQNLVPVVAKHGYIKTPTWKSDVYDNTTWLANLPIIDFLAVLGRGARMGTMMGRDTVRNKMTKGDGMSFAEFTYPLLQAWDWWHMYKTDGVQLQIGGSDQYGNIVAGMDAIKYIKSSQSEKDETDIDPMEAPYGITTPLLTTSSGTKFGKSAGNAVWLNQNMTTPFDLYGFLLRSSDSDVKKYLCLFTFVPLPQIEQAMEQHLADPGKRVAQHLLAREVLDLVHGVGVGKATEAQHCLLRKPTFESLVSSSVTMRGNAAAPDTVGTAEETTSTPQSGINKTRLPKSLVVDTPISHILCHAGLAPTKSAANRLIQSNGAYIGVRSENDNGSELVFRPIRGLTTEFVNEVVQETGMLVLRVGKWKVTVVQVVNDSS</sequence>
<name>A0ABR3P720_9PEZI</name>
<dbReference type="InterPro" id="IPR002305">
    <property type="entry name" value="aa-tRNA-synth_Ic"/>
</dbReference>
<dbReference type="PRINTS" id="PR01040">
    <property type="entry name" value="TRNASYNTHTYR"/>
</dbReference>
<dbReference type="Pfam" id="PF00579">
    <property type="entry name" value="tRNA-synt_1b"/>
    <property type="match status" value="1"/>
</dbReference>
<dbReference type="EC" id="6.1.1.1" evidence="1 9"/>
<dbReference type="InterPro" id="IPR024088">
    <property type="entry name" value="Tyr-tRNA-ligase_bac-type"/>
</dbReference>
<gene>
    <name evidence="12" type="ORF">AAFC00_002423</name>
</gene>
<feature type="region of interest" description="Disordered" evidence="10">
    <location>
        <begin position="34"/>
        <end position="58"/>
    </location>
</feature>
<keyword evidence="3 9" id="KW-0547">Nucleotide-binding</keyword>
<dbReference type="RefSeq" id="XP_069198244.1">
    <property type="nucleotide sequence ID" value="XM_069341734.1"/>
</dbReference>
<dbReference type="PANTHER" id="PTHR11766:SF0">
    <property type="entry name" value="TYROSINE--TRNA LIGASE, MITOCHONDRIAL"/>
    <property type="match status" value="1"/>
</dbReference>
<evidence type="ECO:0000256" key="10">
    <source>
        <dbReference type="SAM" id="MobiDB-lite"/>
    </source>
</evidence>
<protein>
    <recommendedName>
        <fullName evidence="1 9">Tyrosine--tRNA ligase</fullName>
        <ecNumber evidence="1 9">6.1.1.1</ecNumber>
    </recommendedName>
    <alternativeName>
        <fullName evidence="7 9">Tyrosyl-tRNA synthetase</fullName>
    </alternativeName>
</protein>
<feature type="compositionally biased region" description="Polar residues" evidence="10">
    <location>
        <begin position="442"/>
        <end position="453"/>
    </location>
</feature>
<evidence type="ECO:0000256" key="6">
    <source>
        <dbReference type="ARBA" id="ARBA00023146"/>
    </source>
</evidence>
<dbReference type="CDD" id="cd00805">
    <property type="entry name" value="TyrRS_core"/>
    <property type="match status" value="1"/>
</dbReference>
<feature type="region of interest" description="Disordered" evidence="10">
    <location>
        <begin position="432"/>
        <end position="453"/>
    </location>
</feature>
<evidence type="ECO:0000256" key="8">
    <source>
        <dbReference type="ARBA" id="ARBA00048248"/>
    </source>
</evidence>
<dbReference type="SUPFAM" id="SSF52374">
    <property type="entry name" value="Nucleotidylyl transferase"/>
    <property type="match status" value="1"/>
</dbReference>
<dbReference type="GeneID" id="95976125"/>
<evidence type="ECO:0000256" key="7">
    <source>
        <dbReference type="ARBA" id="ARBA00033323"/>
    </source>
</evidence>
<evidence type="ECO:0000259" key="11">
    <source>
        <dbReference type="Pfam" id="PF16714"/>
    </source>
</evidence>
<dbReference type="InterPro" id="IPR001412">
    <property type="entry name" value="aa-tRNA-synth_I_CS"/>
</dbReference>
<dbReference type="Proteomes" id="UP001562354">
    <property type="component" value="Unassembled WGS sequence"/>
</dbReference>
<evidence type="ECO:0000256" key="9">
    <source>
        <dbReference type="RuleBase" id="RU361234"/>
    </source>
</evidence>
<evidence type="ECO:0000313" key="12">
    <source>
        <dbReference type="EMBL" id="KAL1301968.1"/>
    </source>
</evidence>
<dbReference type="InterPro" id="IPR036986">
    <property type="entry name" value="S4_RNA-bd_sf"/>
</dbReference>
<comment type="caution">
    <text evidence="12">The sequence shown here is derived from an EMBL/GenBank/DDBJ whole genome shotgun (WGS) entry which is preliminary data.</text>
</comment>
<evidence type="ECO:0000256" key="1">
    <source>
        <dbReference type="ARBA" id="ARBA00013160"/>
    </source>
</evidence>
<dbReference type="EMBL" id="JBFMKM010000012">
    <property type="protein sequence ID" value="KAL1301968.1"/>
    <property type="molecule type" value="Genomic_DNA"/>
</dbReference>
<keyword evidence="4 9" id="KW-0067">ATP-binding</keyword>
<dbReference type="Pfam" id="PF16714">
    <property type="entry name" value="TyrRSs_C"/>
    <property type="match status" value="1"/>
</dbReference>
<evidence type="ECO:0000256" key="2">
    <source>
        <dbReference type="ARBA" id="ARBA00022598"/>
    </source>
</evidence>
<dbReference type="Gene3D" id="3.40.50.620">
    <property type="entry name" value="HUPs"/>
    <property type="match status" value="1"/>
</dbReference>
<evidence type="ECO:0000256" key="3">
    <source>
        <dbReference type="ARBA" id="ARBA00022741"/>
    </source>
</evidence>
<dbReference type="Gene3D" id="1.10.240.10">
    <property type="entry name" value="Tyrosyl-Transfer RNA Synthetase"/>
    <property type="match status" value="1"/>
</dbReference>
<dbReference type="InterPro" id="IPR002307">
    <property type="entry name" value="Tyr-tRNA-ligase"/>
</dbReference>
<keyword evidence="13" id="KW-1185">Reference proteome</keyword>
<feature type="domain" description="Tyrosyl-tRNA synthetase C-terminal" evidence="11">
    <location>
        <begin position="453"/>
        <end position="547"/>
    </location>
</feature>
<evidence type="ECO:0000256" key="4">
    <source>
        <dbReference type="ARBA" id="ARBA00022840"/>
    </source>
</evidence>
<keyword evidence="2 9" id="KW-0436">Ligase</keyword>
<keyword evidence="6 9" id="KW-0030">Aminoacyl-tRNA synthetase</keyword>
<keyword evidence="5 9" id="KW-0648">Protein biosynthesis</keyword>
<comment type="catalytic activity">
    <reaction evidence="8 9">
        <text>tRNA(Tyr) + L-tyrosine + ATP = L-tyrosyl-tRNA(Tyr) + AMP + diphosphate + H(+)</text>
        <dbReference type="Rhea" id="RHEA:10220"/>
        <dbReference type="Rhea" id="RHEA-COMP:9706"/>
        <dbReference type="Rhea" id="RHEA-COMP:9707"/>
        <dbReference type="ChEBI" id="CHEBI:15378"/>
        <dbReference type="ChEBI" id="CHEBI:30616"/>
        <dbReference type="ChEBI" id="CHEBI:33019"/>
        <dbReference type="ChEBI" id="CHEBI:58315"/>
        <dbReference type="ChEBI" id="CHEBI:78442"/>
        <dbReference type="ChEBI" id="CHEBI:78536"/>
        <dbReference type="ChEBI" id="CHEBI:456215"/>
        <dbReference type="EC" id="6.1.1.1"/>
    </reaction>
</comment>
<dbReference type="InterPro" id="IPR014729">
    <property type="entry name" value="Rossmann-like_a/b/a_fold"/>
</dbReference>
<reference evidence="12 13" key="1">
    <citation type="submission" date="2024-07" db="EMBL/GenBank/DDBJ databases">
        <title>Draft sequence of the Neodothiora populina.</title>
        <authorList>
            <person name="Drown D.D."/>
            <person name="Schuette U.S."/>
            <person name="Buechlein A.B."/>
            <person name="Rusch D.R."/>
            <person name="Winton L.W."/>
            <person name="Adams G.A."/>
        </authorList>
    </citation>
    <scope>NUCLEOTIDE SEQUENCE [LARGE SCALE GENOMIC DNA]</scope>
    <source>
        <strain evidence="12 13">CPC 39397</strain>
    </source>
</reference>
<dbReference type="Gene3D" id="3.10.290.10">
    <property type="entry name" value="RNA-binding S4 domain"/>
    <property type="match status" value="1"/>
</dbReference>
<evidence type="ECO:0000313" key="13">
    <source>
        <dbReference type="Proteomes" id="UP001562354"/>
    </source>
</evidence>